<comment type="caution">
    <text evidence="2">The sequence shown here is derived from an EMBL/GenBank/DDBJ whole genome shotgun (WGS) entry which is preliminary data.</text>
</comment>
<name>A0ABR9KT72_9ACTN</name>
<dbReference type="Proteomes" id="UP000661607">
    <property type="component" value="Unassembled WGS sequence"/>
</dbReference>
<evidence type="ECO:0000313" key="3">
    <source>
        <dbReference type="Proteomes" id="UP000661607"/>
    </source>
</evidence>
<sequence length="67" mass="7243">MESATSEEIVWRKSSFSGPTGECVEVARIPGGGALVRDSKAPDEAVLRFSEGEWRAFVAGMLNGEFH</sequence>
<organism evidence="2 3">
    <name type="scientific">Nonomuraea africana</name>
    <dbReference type="NCBI Taxonomy" id="46171"/>
    <lineage>
        <taxon>Bacteria</taxon>
        <taxon>Bacillati</taxon>
        <taxon>Actinomycetota</taxon>
        <taxon>Actinomycetes</taxon>
        <taxon>Streptosporangiales</taxon>
        <taxon>Streptosporangiaceae</taxon>
        <taxon>Nonomuraea</taxon>
    </lineage>
</organism>
<evidence type="ECO:0000259" key="1">
    <source>
        <dbReference type="Pfam" id="PF04149"/>
    </source>
</evidence>
<accession>A0ABR9KT72</accession>
<keyword evidence="3" id="KW-1185">Reference proteome</keyword>
<proteinExistence type="predicted"/>
<reference evidence="2 3" key="1">
    <citation type="submission" date="2020-10" db="EMBL/GenBank/DDBJ databases">
        <title>Sequencing the genomes of 1000 actinobacteria strains.</title>
        <authorList>
            <person name="Klenk H.-P."/>
        </authorList>
    </citation>
    <scope>NUCLEOTIDE SEQUENCE [LARGE SCALE GENOMIC DNA]</scope>
    <source>
        <strain evidence="2 3">DSM 43748</strain>
    </source>
</reference>
<dbReference type="RefSeq" id="WP_192779226.1">
    <property type="nucleotide sequence ID" value="NZ_BAAASY010000009.1"/>
</dbReference>
<evidence type="ECO:0000313" key="2">
    <source>
        <dbReference type="EMBL" id="MBE1564926.1"/>
    </source>
</evidence>
<dbReference type="EMBL" id="JADBEF010000001">
    <property type="protein sequence ID" value="MBE1564926.1"/>
    <property type="molecule type" value="Genomic_DNA"/>
</dbReference>
<protein>
    <recommendedName>
        <fullName evidence="1">DUF397 domain-containing protein</fullName>
    </recommendedName>
</protein>
<dbReference type="InterPro" id="IPR007278">
    <property type="entry name" value="DUF397"/>
</dbReference>
<dbReference type="Pfam" id="PF04149">
    <property type="entry name" value="DUF397"/>
    <property type="match status" value="1"/>
</dbReference>
<gene>
    <name evidence="2" type="ORF">H4W81_007705</name>
</gene>
<feature type="domain" description="DUF397" evidence="1">
    <location>
        <begin position="10"/>
        <end position="60"/>
    </location>
</feature>